<dbReference type="OrthoDB" id="4773550at2759"/>
<evidence type="ECO:0000313" key="3">
    <source>
        <dbReference type="Proteomes" id="UP000298030"/>
    </source>
</evidence>
<gene>
    <name evidence="2" type="ORF">FA13DRAFT_1645395</name>
</gene>
<name>A0A4Y7SEJ7_COPMI</name>
<accession>A0A4Y7SEJ7</accession>
<keyword evidence="3" id="KW-1185">Reference proteome</keyword>
<comment type="caution">
    <text evidence="2">The sequence shown here is derived from an EMBL/GenBank/DDBJ whole genome shotgun (WGS) entry which is preliminary data.</text>
</comment>
<organism evidence="2 3">
    <name type="scientific">Coprinellus micaceus</name>
    <name type="common">Glistening ink-cap mushroom</name>
    <name type="synonym">Coprinus micaceus</name>
    <dbReference type="NCBI Taxonomy" id="71717"/>
    <lineage>
        <taxon>Eukaryota</taxon>
        <taxon>Fungi</taxon>
        <taxon>Dikarya</taxon>
        <taxon>Basidiomycota</taxon>
        <taxon>Agaricomycotina</taxon>
        <taxon>Agaricomycetes</taxon>
        <taxon>Agaricomycetidae</taxon>
        <taxon>Agaricales</taxon>
        <taxon>Agaricineae</taxon>
        <taxon>Psathyrellaceae</taxon>
        <taxon>Coprinellus</taxon>
    </lineage>
</organism>
<feature type="chain" id="PRO_5021287081" evidence="1">
    <location>
        <begin position="20"/>
        <end position="53"/>
    </location>
</feature>
<feature type="signal peptide" evidence="1">
    <location>
        <begin position="1"/>
        <end position="19"/>
    </location>
</feature>
<proteinExistence type="predicted"/>
<evidence type="ECO:0000256" key="1">
    <source>
        <dbReference type="SAM" id="SignalP"/>
    </source>
</evidence>
<dbReference type="AlphaFoldDB" id="A0A4Y7SEJ7"/>
<protein>
    <submittedName>
        <fullName evidence="2">Uncharacterized protein</fullName>
    </submittedName>
</protein>
<sequence length="53" mass="5563">MLSLLALAALVALPSQALIRFPCGQLVTERFDPLVTPGEVSPHVHQIVGGVSI</sequence>
<reference evidence="2 3" key="1">
    <citation type="journal article" date="2019" name="Nat. Ecol. Evol.">
        <title>Megaphylogeny resolves global patterns of mushroom evolution.</title>
        <authorList>
            <person name="Varga T."/>
            <person name="Krizsan K."/>
            <person name="Foldi C."/>
            <person name="Dima B."/>
            <person name="Sanchez-Garcia M."/>
            <person name="Sanchez-Ramirez S."/>
            <person name="Szollosi G.J."/>
            <person name="Szarkandi J.G."/>
            <person name="Papp V."/>
            <person name="Albert L."/>
            <person name="Andreopoulos W."/>
            <person name="Angelini C."/>
            <person name="Antonin V."/>
            <person name="Barry K.W."/>
            <person name="Bougher N.L."/>
            <person name="Buchanan P."/>
            <person name="Buyck B."/>
            <person name="Bense V."/>
            <person name="Catcheside P."/>
            <person name="Chovatia M."/>
            <person name="Cooper J."/>
            <person name="Damon W."/>
            <person name="Desjardin D."/>
            <person name="Finy P."/>
            <person name="Geml J."/>
            <person name="Haridas S."/>
            <person name="Hughes K."/>
            <person name="Justo A."/>
            <person name="Karasinski D."/>
            <person name="Kautmanova I."/>
            <person name="Kiss B."/>
            <person name="Kocsube S."/>
            <person name="Kotiranta H."/>
            <person name="LaButti K.M."/>
            <person name="Lechner B.E."/>
            <person name="Liimatainen K."/>
            <person name="Lipzen A."/>
            <person name="Lukacs Z."/>
            <person name="Mihaltcheva S."/>
            <person name="Morgado L.N."/>
            <person name="Niskanen T."/>
            <person name="Noordeloos M.E."/>
            <person name="Ohm R.A."/>
            <person name="Ortiz-Santana B."/>
            <person name="Ovrebo C."/>
            <person name="Racz N."/>
            <person name="Riley R."/>
            <person name="Savchenko A."/>
            <person name="Shiryaev A."/>
            <person name="Soop K."/>
            <person name="Spirin V."/>
            <person name="Szebenyi C."/>
            <person name="Tomsovsky M."/>
            <person name="Tulloss R.E."/>
            <person name="Uehling J."/>
            <person name="Grigoriev I.V."/>
            <person name="Vagvolgyi C."/>
            <person name="Papp T."/>
            <person name="Martin F.M."/>
            <person name="Miettinen O."/>
            <person name="Hibbett D.S."/>
            <person name="Nagy L.G."/>
        </authorList>
    </citation>
    <scope>NUCLEOTIDE SEQUENCE [LARGE SCALE GENOMIC DNA]</scope>
    <source>
        <strain evidence="2 3">FP101781</strain>
    </source>
</reference>
<dbReference type="EMBL" id="QPFP01000154">
    <property type="protein sequence ID" value="TEB20138.1"/>
    <property type="molecule type" value="Genomic_DNA"/>
</dbReference>
<dbReference type="Proteomes" id="UP000298030">
    <property type="component" value="Unassembled WGS sequence"/>
</dbReference>
<evidence type="ECO:0000313" key="2">
    <source>
        <dbReference type="EMBL" id="TEB20138.1"/>
    </source>
</evidence>
<keyword evidence="1" id="KW-0732">Signal</keyword>